<dbReference type="Gene3D" id="2.170.270.10">
    <property type="entry name" value="SET domain"/>
    <property type="match status" value="1"/>
</dbReference>
<dbReference type="AlphaFoldDB" id="A0A0C4E4U5"/>
<reference evidence="3" key="3">
    <citation type="submission" date="2011-03" db="EMBL/GenBank/DDBJ databases">
        <title>Annotation of Magnaporthe poae ATCC 64411.</title>
        <authorList>
            <person name="Ma L.-J."/>
            <person name="Dead R."/>
            <person name="Young S.K."/>
            <person name="Zeng Q."/>
            <person name="Gargeya S."/>
            <person name="Fitzgerald M."/>
            <person name="Haas B."/>
            <person name="Abouelleil A."/>
            <person name="Alvarado L."/>
            <person name="Arachchi H.M."/>
            <person name="Berlin A."/>
            <person name="Brown A."/>
            <person name="Chapman S.B."/>
            <person name="Chen Z."/>
            <person name="Dunbar C."/>
            <person name="Freedman E."/>
            <person name="Gearin G."/>
            <person name="Gellesch M."/>
            <person name="Goldberg J."/>
            <person name="Griggs A."/>
            <person name="Gujja S."/>
            <person name="Heiman D."/>
            <person name="Howarth C."/>
            <person name="Larson L."/>
            <person name="Lui A."/>
            <person name="MacDonald P.J.P."/>
            <person name="Mehta T."/>
            <person name="Montmayeur A."/>
            <person name="Murphy C."/>
            <person name="Neiman D."/>
            <person name="Pearson M."/>
            <person name="Priest M."/>
            <person name="Roberts A."/>
            <person name="Saif S."/>
            <person name="Shea T."/>
            <person name="Shenoy N."/>
            <person name="Sisk P."/>
            <person name="Stolte C."/>
            <person name="Sykes S."/>
            <person name="Yandava C."/>
            <person name="Wortman J."/>
            <person name="Nusbaum C."/>
            <person name="Birren B."/>
        </authorList>
    </citation>
    <scope>NUCLEOTIDE SEQUENCE</scope>
    <source>
        <strain evidence="3">ATCC 64411</strain>
    </source>
</reference>
<dbReference type="InterPro" id="IPR053185">
    <property type="entry name" value="SET_domain_protein"/>
</dbReference>
<dbReference type="VEuPathDB" id="FungiDB:MAPG_07497"/>
<evidence type="ECO:0000313" key="3">
    <source>
        <dbReference type="EMBL" id="KLU88512.1"/>
    </source>
</evidence>
<evidence type="ECO:0000259" key="2">
    <source>
        <dbReference type="PROSITE" id="PS50280"/>
    </source>
</evidence>
<sequence>MSETGSWSSTSEHSSEDYYDDITDDECAIAGARLKRTRRATTIPSSPEDAGTMPRSSSSCNETVSYRDMEPVHYRLLEGTYLASLEFSLSQIPPGDVITFLLRPENQISEGQHSDDWQMDGASAGAEIQALGGDSAEANDSASDAAEIQLTGSDATDVSGRKTIECDSEHKQENASQDGNGCEKNDHPAQHSQDPESDHDRNGHKEDGDIDTARNSDDHKTPDGADTETASVINTTPEDTTTKDTTPENTITKDATVKAASIINTTPEDTTINDITINDMNEAQNELEQKPEASTPQTVLPLVVPINEQFEVRNTSIGGSGAFARRDLKLNEVILVEKQILTGNGFTIHKQFHALDALGQRAYLCLHPHWPQDEQRTNLLTAILHTNSFSTHGGKGVFPVASRFNHKCRDKCNLRFHYDTKHELLVVYVGVEHISAGEELTISYGGNPQTLYQRYGFFCSCGGCDGFTQAQADALQKNNWV</sequence>
<dbReference type="PROSITE" id="PS50280">
    <property type="entry name" value="SET"/>
    <property type="match status" value="1"/>
</dbReference>
<reference evidence="3" key="2">
    <citation type="submission" date="2010-05" db="EMBL/GenBank/DDBJ databases">
        <title>The Genome Sequence of Magnaporthe poae strain ATCC 64411.</title>
        <authorList>
            <consortium name="The Broad Institute Genome Sequencing Platform"/>
            <consortium name="Broad Institute Genome Sequencing Center for Infectious Disease"/>
            <person name="Ma L.-J."/>
            <person name="Dead R."/>
            <person name="Young S."/>
            <person name="Zeng Q."/>
            <person name="Koehrsen M."/>
            <person name="Alvarado L."/>
            <person name="Berlin A."/>
            <person name="Chapman S.B."/>
            <person name="Chen Z."/>
            <person name="Freedman E."/>
            <person name="Gellesch M."/>
            <person name="Goldberg J."/>
            <person name="Griggs A."/>
            <person name="Gujja S."/>
            <person name="Heilman E.R."/>
            <person name="Heiman D."/>
            <person name="Hepburn T."/>
            <person name="Howarth C."/>
            <person name="Jen D."/>
            <person name="Larson L."/>
            <person name="Mehta T."/>
            <person name="Neiman D."/>
            <person name="Pearson M."/>
            <person name="Roberts A."/>
            <person name="Saif S."/>
            <person name="Shea T."/>
            <person name="Shenoy N."/>
            <person name="Sisk P."/>
            <person name="Stolte C."/>
            <person name="Sykes S."/>
            <person name="Walk T."/>
            <person name="White J."/>
            <person name="Yandava C."/>
            <person name="Haas B."/>
            <person name="Nusbaum C."/>
            <person name="Birren B."/>
        </authorList>
    </citation>
    <scope>NUCLEOTIDE SEQUENCE</scope>
    <source>
        <strain evidence="3">ATCC 64411</strain>
    </source>
</reference>
<name>A0A0C4E4U5_MAGP6</name>
<dbReference type="CDD" id="cd20071">
    <property type="entry name" value="SET_SMYD"/>
    <property type="match status" value="1"/>
</dbReference>
<feature type="domain" description="SET" evidence="2">
    <location>
        <begin position="308"/>
        <end position="445"/>
    </location>
</feature>
<dbReference type="EnsemblFungi" id="MAPG_07497T0">
    <property type="protein sequence ID" value="MAPG_07497T0"/>
    <property type="gene ID" value="MAPG_07497"/>
</dbReference>
<feature type="compositionally biased region" description="Polar residues" evidence="1">
    <location>
        <begin position="54"/>
        <end position="63"/>
    </location>
</feature>
<feature type="region of interest" description="Disordered" evidence="1">
    <location>
        <begin position="1"/>
        <end position="63"/>
    </location>
</feature>
<proteinExistence type="predicted"/>
<reference evidence="5" key="1">
    <citation type="submission" date="2010-05" db="EMBL/GenBank/DDBJ databases">
        <title>The genome sequence of Magnaporthe poae strain ATCC 64411.</title>
        <authorList>
            <person name="Ma L.-J."/>
            <person name="Dead R."/>
            <person name="Young S."/>
            <person name="Zeng Q."/>
            <person name="Koehrsen M."/>
            <person name="Alvarado L."/>
            <person name="Berlin A."/>
            <person name="Chapman S.B."/>
            <person name="Chen Z."/>
            <person name="Freedman E."/>
            <person name="Gellesch M."/>
            <person name="Goldberg J."/>
            <person name="Griggs A."/>
            <person name="Gujja S."/>
            <person name="Heilman E.R."/>
            <person name="Heiman D."/>
            <person name="Hepburn T."/>
            <person name="Howarth C."/>
            <person name="Jen D."/>
            <person name="Larson L."/>
            <person name="Mehta T."/>
            <person name="Neiman D."/>
            <person name="Pearson M."/>
            <person name="Roberts A."/>
            <person name="Saif S."/>
            <person name="Shea T."/>
            <person name="Shenoy N."/>
            <person name="Sisk P."/>
            <person name="Stolte C."/>
            <person name="Sykes S."/>
            <person name="Walk T."/>
            <person name="White J."/>
            <person name="Yandava C."/>
            <person name="Haas B."/>
            <person name="Nusbaum C."/>
            <person name="Birren B."/>
        </authorList>
    </citation>
    <scope>NUCLEOTIDE SEQUENCE [LARGE SCALE GENOMIC DNA]</scope>
    <source>
        <strain evidence="5">ATCC 64411 / 73-15</strain>
    </source>
</reference>
<dbReference type="InterPro" id="IPR046341">
    <property type="entry name" value="SET_dom_sf"/>
</dbReference>
<dbReference type="SMART" id="SM00317">
    <property type="entry name" value="SET"/>
    <property type="match status" value="1"/>
</dbReference>
<dbReference type="eggNOG" id="ENOG502SBR1">
    <property type="taxonomic scope" value="Eukaryota"/>
</dbReference>
<dbReference type="PANTHER" id="PTHR47332:SF2">
    <property type="entry name" value="SET-6"/>
    <property type="match status" value="1"/>
</dbReference>
<dbReference type="OMA" id="HEHSTIL"/>
<feature type="compositionally biased region" description="Acidic residues" evidence="1">
    <location>
        <begin position="17"/>
        <end position="27"/>
    </location>
</feature>
<dbReference type="STRING" id="644358.A0A0C4E4U5"/>
<dbReference type="EMBL" id="GL876971">
    <property type="protein sequence ID" value="KLU88512.1"/>
    <property type="molecule type" value="Genomic_DNA"/>
</dbReference>
<feature type="region of interest" description="Disordered" evidence="1">
    <location>
        <begin position="167"/>
        <end position="253"/>
    </location>
</feature>
<reference evidence="4" key="5">
    <citation type="submission" date="2015-06" db="UniProtKB">
        <authorList>
            <consortium name="EnsemblFungi"/>
        </authorList>
    </citation>
    <scope>IDENTIFICATION</scope>
    <source>
        <strain evidence="4">ATCC 64411</strain>
    </source>
</reference>
<feature type="compositionally biased region" description="Basic and acidic residues" evidence="1">
    <location>
        <begin position="181"/>
        <end position="223"/>
    </location>
</feature>
<evidence type="ECO:0000256" key="1">
    <source>
        <dbReference type="SAM" id="MobiDB-lite"/>
    </source>
</evidence>
<feature type="compositionally biased region" description="Low complexity" evidence="1">
    <location>
        <begin position="1"/>
        <end position="12"/>
    </location>
</feature>
<evidence type="ECO:0000313" key="5">
    <source>
        <dbReference type="Proteomes" id="UP000011715"/>
    </source>
</evidence>
<dbReference type="PANTHER" id="PTHR47332">
    <property type="entry name" value="SET DOMAIN-CONTAINING PROTEIN 5"/>
    <property type="match status" value="1"/>
</dbReference>
<reference evidence="4" key="4">
    <citation type="journal article" date="2015" name="G3 (Bethesda)">
        <title>Genome sequences of three phytopathogenic species of the Magnaporthaceae family of fungi.</title>
        <authorList>
            <person name="Okagaki L.H."/>
            <person name="Nunes C.C."/>
            <person name="Sailsbery J."/>
            <person name="Clay B."/>
            <person name="Brown D."/>
            <person name="John T."/>
            <person name="Oh Y."/>
            <person name="Young N."/>
            <person name="Fitzgerald M."/>
            <person name="Haas B.J."/>
            <person name="Zeng Q."/>
            <person name="Young S."/>
            <person name="Adiconis X."/>
            <person name="Fan L."/>
            <person name="Levin J.Z."/>
            <person name="Mitchell T.K."/>
            <person name="Okubara P.A."/>
            <person name="Farman M.L."/>
            <person name="Kohn L.M."/>
            <person name="Birren B."/>
            <person name="Ma L.-J."/>
            <person name="Dean R.A."/>
        </authorList>
    </citation>
    <scope>NUCLEOTIDE SEQUENCE</scope>
    <source>
        <strain evidence="4">ATCC 64411 / 73-15</strain>
    </source>
</reference>
<accession>A0A0C4E4U5</accession>
<protein>
    <recommendedName>
        <fullName evidence="2">SET domain-containing protein</fullName>
    </recommendedName>
</protein>
<keyword evidence="5" id="KW-1185">Reference proteome</keyword>
<dbReference type="InterPro" id="IPR001214">
    <property type="entry name" value="SET_dom"/>
</dbReference>
<dbReference type="SUPFAM" id="SSF82199">
    <property type="entry name" value="SET domain"/>
    <property type="match status" value="1"/>
</dbReference>
<dbReference type="EMBL" id="ADBL01001810">
    <property type="status" value="NOT_ANNOTATED_CDS"/>
    <property type="molecule type" value="Genomic_DNA"/>
</dbReference>
<dbReference type="Proteomes" id="UP000011715">
    <property type="component" value="Unassembled WGS sequence"/>
</dbReference>
<dbReference type="Pfam" id="PF00856">
    <property type="entry name" value="SET"/>
    <property type="match status" value="1"/>
</dbReference>
<evidence type="ECO:0000313" key="4">
    <source>
        <dbReference type="EnsemblFungi" id="MAPG_07497T0"/>
    </source>
</evidence>
<organism evidence="4 5">
    <name type="scientific">Magnaporthiopsis poae (strain ATCC 64411 / 73-15)</name>
    <name type="common">Kentucky bluegrass fungus</name>
    <name type="synonym">Magnaporthe poae</name>
    <dbReference type="NCBI Taxonomy" id="644358"/>
    <lineage>
        <taxon>Eukaryota</taxon>
        <taxon>Fungi</taxon>
        <taxon>Dikarya</taxon>
        <taxon>Ascomycota</taxon>
        <taxon>Pezizomycotina</taxon>
        <taxon>Sordariomycetes</taxon>
        <taxon>Sordariomycetidae</taxon>
        <taxon>Magnaporthales</taxon>
        <taxon>Magnaporthaceae</taxon>
        <taxon>Magnaporthiopsis</taxon>
    </lineage>
</organism>
<dbReference type="OrthoDB" id="3180714at2759"/>
<gene>
    <name evidence="3" type="ORF">MAPG_07497</name>
</gene>